<dbReference type="Pfam" id="PF03358">
    <property type="entry name" value="FMN_red"/>
    <property type="match status" value="1"/>
</dbReference>
<reference evidence="4" key="2">
    <citation type="journal article" date="2021" name="PeerJ">
        <title>Extensive microbial diversity within the chicken gut microbiome revealed by metagenomics and culture.</title>
        <authorList>
            <person name="Gilroy R."/>
            <person name="Ravi A."/>
            <person name="Getino M."/>
            <person name="Pursley I."/>
            <person name="Horton D.L."/>
            <person name="Alikhan N.F."/>
            <person name="Baker D."/>
            <person name="Gharbi K."/>
            <person name="Hall N."/>
            <person name="Watson M."/>
            <person name="Adriaenssens E.M."/>
            <person name="Foster-Nyarko E."/>
            <person name="Jarju S."/>
            <person name="Secka A."/>
            <person name="Antonio M."/>
            <person name="Oren A."/>
            <person name="Chaudhuri R.R."/>
            <person name="La Ragione R."/>
            <person name="Hildebrand F."/>
            <person name="Pallen M.J."/>
        </authorList>
    </citation>
    <scope>NUCLEOTIDE SEQUENCE</scope>
    <source>
        <strain evidence="4">F6-4510</strain>
    </source>
</reference>
<keyword evidence="1" id="KW-0285">Flavoprotein</keyword>
<name>A0A9D9DVQ1_9FIRM</name>
<gene>
    <name evidence="4" type="ORF">IAC55_03895</name>
</gene>
<reference evidence="4" key="1">
    <citation type="submission" date="2020-10" db="EMBL/GenBank/DDBJ databases">
        <authorList>
            <person name="Gilroy R."/>
        </authorList>
    </citation>
    <scope>NUCLEOTIDE SEQUENCE</scope>
    <source>
        <strain evidence="4">F6-4510</strain>
    </source>
</reference>
<dbReference type="InterPro" id="IPR029039">
    <property type="entry name" value="Flavoprotein-like_sf"/>
</dbReference>
<dbReference type="PANTHER" id="PTHR43278:SF4">
    <property type="entry name" value="NAD(P)H-DEPENDENT FMN-CONTAINING OXIDOREDUCTASE YWQN-RELATED"/>
    <property type="match status" value="1"/>
</dbReference>
<dbReference type="InterPro" id="IPR051796">
    <property type="entry name" value="ISF_SsuE-like"/>
</dbReference>
<keyword evidence="2" id="KW-0288">FMN</keyword>
<sequence length="164" mass="18575">MLYKDDAEILSQNIANSQGIIIGSPTYASNISGQLKQFIDRGHFVIEQLLHNKYAISVVTGENYGSSDTSKILTKLLKYSGAKISGKIVLNLPFNSSIQNVEKLDKRISFLAEKFSKDIHNKTSYLFQWVVHKIIFNFGIKPFIMKKGNDYIGVIEKWNSINIK</sequence>
<dbReference type="SUPFAM" id="SSF52218">
    <property type="entry name" value="Flavoproteins"/>
    <property type="match status" value="1"/>
</dbReference>
<evidence type="ECO:0000259" key="3">
    <source>
        <dbReference type="Pfam" id="PF03358"/>
    </source>
</evidence>
<feature type="domain" description="NADPH-dependent FMN reductase-like" evidence="3">
    <location>
        <begin position="4"/>
        <end position="90"/>
    </location>
</feature>
<comment type="caution">
    <text evidence="4">The sequence shown here is derived from an EMBL/GenBank/DDBJ whole genome shotgun (WGS) entry which is preliminary data.</text>
</comment>
<dbReference type="PANTHER" id="PTHR43278">
    <property type="entry name" value="NAD(P)H-DEPENDENT FMN-CONTAINING OXIDOREDUCTASE YWQN-RELATED"/>
    <property type="match status" value="1"/>
</dbReference>
<proteinExistence type="predicted"/>
<dbReference type="GO" id="GO:0016491">
    <property type="term" value="F:oxidoreductase activity"/>
    <property type="evidence" value="ECO:0007669"/>
    <property type="project" value="InterPro"/>
</dbReference>
<evidence type="ECO:0000256" key="1">
    <source>
        <dbReference type="ARBA" id="ARBA00022630"/>
    </source>
</evidence>
<dbReference type="AlphaFoldDB" id="A0A9D9DVQ1"/>
<evidence type="ECO:0000313" key="5">
    <source>
        <dbReference type="Proteomes" id="UP000823611"/>
    </source>
</evidence>
<evidence type="ECO:0000313" key="4">
    <source>
        <dbReference type="EMBL" id="MBO8434448.1"/>
    </source>
</evidence>
<dbReference type="EMBL" id="JADIMX010000078">
    <property type="protein sequence ID" value="MBO8434448.1"/>
    <property type="molecule type" value="Genomic_DNA"/>
</dbReference>
<dbReference type="Proteomes" id="UP000823611">
    <property type="component" value="Unassembled WGS sequence"/>
</dbReference>
<dbReference type="InterPro" id="IPR005025">
    <property type="entry name" value="FMN_Rdtase-like_dom"/>
</dbReference>
<accession>A0A9D9DVQ1</accession>
<organism evidence="4 5">
    <name type="scientific">Candidatus Fimicola merdigallinarum</name>
    <dbReference type="NCBI Taxonomy" id="2840819"/>
    <lineage>
        <taxon>Bacteria</taxon>
        <taxon>Bacillati</taxon>
        <taxon>Bacillota</taxon>
        <taxon>Clostridia</taxon>
        <taxon>Lachnospirales</taxon>
        <taxon>Lachnospiraceae</taxon>
        <taxon>Lachnospiraceae incertae sedis</taxon>
        <taxon>Candidatus Fimicola</taxon>
    </lineage>
</organism>
<evidence type="ECO:0000256" key="2">
    <source>
        <dbReference type="ARBA" id="ARBA00022643"/>
    </source>
</evidence>
<dbReference type="Gene3D" id="3.40.50.360">
    <property type="match status" value="1"/>
</dbReference>
<protein>
    <submittedName>
        <fullName evidence="4">Flavodoxin family protein</fullName>
    </submittedName>
</protein>